<dbReference type="PANTHER" id="PTHR43217">
    <property type="entry name" value="SUCCINATE SEMIALDEHYDE DEHYDROGENASE [NAD(P)+] SAD"/>
    <property type="match status" value="1"/>
</dbReference>
<protein>
    <submittedName>
        <fullName evidence="5">Succinate-semialdehyde dehydrogenase</fullName>
    </submittedName>
</protein>
<dbReference type="InterPro" id="IPR016162">
    <property type="entry name" value="Ald_DH_N"/>
</dbReference>
<proteinExistence type="inferred from homology"/>
<dbReference type="Pfam" id="PF00171">
    <property type="entry name" value="Aldedh"/>
    <property type="match status" value="1"/>
</dbReference>
<organism evidence="5 6">
    <name type="scientific">Phaeodactylibacter xiamenensis</name>
    <dbReference type="NCBI Taxonomy" id="1524460"/>
    <lineage>
        <taxon>Bacteria</taxon>
        <taxon>Pseudomonadati</taxon>
        <taxon>Bacteroidota</taxon>
        <taxon>Saprospiria</taxon>
        <taxon>Saprospirales</taxon>
        <taxon>Haliscomenobacteraceae</taxon>
        <taxon>Phaeodactylibacter</taxon>
    </lineage>
</organism>
<dbReference type="FunFam" id="3.40.605.10:FF:000012">
    <property type="entry name" value="NAD-dependent succinate-semialdehyde dehydrogenase"/>
    <property type="match status" value="1"/>
</dbReference>
<reference evidence="5 6" key="1">
    <citation type="journal article" date="2014" name="Int. J. Syst. Evol. Microbiol.">
        <title>Phaeodactylibacter xiamenensis gen. nov., sp. nov., a member of the family Saprospiraceae isolated from the marine alga Phaeodactylum tricornutum.</title>
        <authorList>
            <person name="Chen Z.Jr."/>
            <person name="Lei X."/>
            <person name="Lai Q."/>
            <person name="Li Y."/>
            <person name="Zhang B."/>
            <person name="Zhang J."/>
            <person name="Zhang H."/>
            <person name="Yang L."/>
            <person name="Zheng W."/>
            <person name="Tian Y."/>
            <person name="Yu Z."/>
            <person name="Xu H.Jr."/>
            <person name="Zheng T."/>
        </authorList>
    </citation>
    <scope>NUCLEOTIDE SEQUENCE [LARGE SCALE GENOMIC DNA]</scope>
    <source>
        <strain evidence="5 6">KD52</strain>
    </source>
</reference>
<evidence type="ECO:0000259" key="4">
    <source>
        <dbReference type="Pfam" id="PF00171"/>
    </source>
</evidence>
<dbReference type="Gene3D" id="3.40.605.10">
    <property type="entry name" value="Aldehyde Dehydrogenase, Chain A, domain 1"/>
    <property type="match status" value="1"/>
</dbReference>
<dbReference type="InterPro" id="IPR016160">
    <property type="entry name" value="Ald_DH_CS_CYS"/>
</dbReference>
<comment type="caution">
    <text evidence="5">The sequence shown here is derived from an EMBL/GenBank/DDBJ whole genome shotgun (WGS) entry which is preliminary data.</text>
</comment>
<evidence type="ECO:0000313" key="6">
    <source>
        <dbReference type="Proteomes" id="UP000029736"/>
    </source>
</evidence>
<evidence type="ECO:0000256" key="3">
    <source>
        <dbReference type="ARBA" id="ARBA00023002"/>
    </source>
</evidence>
<dbReference type="InterPro" id="IPR044148">
    <property type="entry name" value="ALDH_GabD1-like"/>
</dbReference>
<sequence length="454" mass="50053">MQTAIDPTTGKNVKSYKLISNKKLNKTIFGAQAAFQEWSRTDLEERARLLREAARILGEEQDALAMLITREMGKLLKDAKAEVEKCAWVCLYYAQNAERFLRDEYIATEASKSYISYRPLGVILAVMPWNFPFWQVFRFAAPNLMAGNTILLKHAPNVPGCALAIADIMEKAGFPKGVFSSLIIDEKRVKKIIKNRVVRGVTLTGSVGAGRAVAGMAGKALKKTVLELGGSDPYLILDDADVIKAAQVCTKGRLLNNGQSCIGAKRFIVMRQVYNQFLEAFKAQMEEAVMGDPLEAETALGPLARQDLRDQLHAQVKKSVKGGAKRLIGGKKPKGKGFFYPPTILTDVKKGTPAYHEELFGPVASVIQARDEEEAILIANDTSYGLGSAVFTQNIERGEQIAREHLQAGACFVNEMVKSDPRLPFGGIKNSGYGRELSHYGLREFTNPKTVYIE</sequence>
<accession>A0A098S442</accession>
<dbReference type="SUPFAM" id="SSF53720">
    <property type="entry name" value="ALDH-like"/>
    <property type="match status" value="1"/>
</dbReference>
<evidence type="ECO:0000313" key="5">
    <source>
        <dbReference type="EMBL" id="KGE86870.1"/>
    </source>
</evidence>
<name>A0A098S442_9BACT</name>
<dbReference type="GO" id="GO:0004030">
    <property type="term" value="F:aldehyde dehydrogenase [NAD(P)+] activity"/>
    <property type="evidence" value="ECO:0007669"/>
    <property type="project" value="InterPro"/>
</dbReference>
<dbReference type="InterPro" id="IPR016161">
    <property type="entry name" value="Ald_DH/histidinol_DH"/>
</dbReference>
<dbReference type="STRING" id="1524460.IX84_17560"/>
<dbReference type="Gene3D" id="3.40.309.10">
    <property type="entry name" value="Aldehyde Dehydrogenase, Chain A, domain 2"/>
    <property type="match status" value="1"/>
</dbReference>
<dbReference type="FunFam" id="3.40.309.10:FF:000010">
    <property type="entry name" value="Gamma-aminobutyraldehyde dehydrogenase"/>
    <property type="match status" value="1"/>
</dbReference>
<dbReference type="InterPro" id="IPR047110">
    <property type="entry name" value="GABD/Sad-like"/>
</dbReference>
<dbReference type="CDD" id="cd07100">
    <property type="entry name" value="ALDH_SSADH1_GabD1"/>
    <property type="match status" value="1"/>
</dbReference>
<gene>
    <name evidence="5" type="ORF">IX84_17560</name>
</gene>
<keyword evidence="6" id="KW-1185">Reference proteome</keyword>
<dbReference type="OrthoDB" id="1394754at2"/>
<dbReference type="InterPro" id="IPR016163">
    <property type="entry name" value="Ald_DH_C"/>
</dbReference>
<evidence type="ECO:0000256" key="1">
    <source>
        <dbReference type="ARBA" id="ARBA00009986"/>
    </source>
</evidence>
<dbReference type="RefSeq" id="WP_044223379.1">
    <property type="nucleotide sequence ID" value="NZ_JBKAGJ010000009.1"/>
</dbReference>
<evidence type="ECO:0000256" key="2">
    <source>
        <dbReference type="ARBA" id="ARBA00022857"/>
    </source>
</evidence>
<dbReference type="PANTHER" id="PTHR43217:SF1">
    <property type="entry name" value="SUCCINATE SEMIALDEHYDE DEHYDROGENASE [NAD(P)+] SAD"/>
    <property type="match status" value="1"/>
</dbReference>
<dbReference type="Proteomes" id="UP000029736">
    <property type="component" value="Unassembled WGS sequence"/>
</dbReference>
<feature type="domain" description="Aldehyde dehydrogenase" evidence="4">
    <location>
        <begin position="4"/>
        <end position="451"/>
    </location>
</feature>
<keyword evidence="2" id="KW-0521">NADP</keyword>
<dbReference type="GO" id="GO:0004777">
    <property type="term" value="F:succinate-semialdehyde dehydrogenase (NAD+) activity"/>
    <property type="evidence" value="ECO:0007669"/>
    <property type="project" value="TreeGrafter"/>
</dbReference>
<comment type="similarity">
    <text evidence="1">Belongs to the aldehyde dehydrogenase family.</text>
</comment>
<dbReference type="PROSITE" id="PS00070">
    <property type="entry name" value="ALDEHYDE_DEHYDR_CYS"/>
    <property type="match status" value="1"/>
</dbReference>
<dbReference type="EMBL" id="JPOS01000039">
    <property type="protein sequence ID" value="KGE86870.1"/>
    <property type="molecule type" value="Genomic_DNA"/>
</dbReference>
<keyword evidence="3" id="KW-0560">Oxidoreductase</keyword>
<dbReference type="InterPro" id="IPR015590">
    <property type="entry name" value="Aldehyde_DH_dom"/>
</dbReference>
<dbReference type="AlphaFoldDB" id="A0A098S442"/>